<evidence type="ECO:0000256" key="2">
    <source>
        <dbReference type="ARBA" id="ARBA00022475"/>
    </source>
</evidence>
<feature type="transmembrane region" description="Helical" evidence="8">
    <location>
        <begin position="307"/>
        <end position="333"/>
    </location>
</feature>
<evidence type="ECO:0000313" key="10">
    <source>
        <dbReference type="Proteomes" id="UP000589620"/>
    </source>
</evidence>
<dbReference type="PANTHER" id="PTHR30213">
    <property type="entry name" value="INNER MEMBRANE PROTEIN YHJD"/>
    <property type="match status" value="1"/>
</dbReference>
<evidence type="ECO:0000256" key="7">
    <source>
        <dbReference type="SAM" id="MobiDB-lite"/>
    </source>
</evidence>
<sequence>MAKKSRGEPSPPDPGLQRAAGNVEPEAEESLKERLVERADPLVRRFQRPVARVTGWAKWVKDLRPYRVYINYSYSDGNLRAAGMGYQSLFAVFAAVWVGFSVASFWLAGNEAVFDALVALINRAVPGLIQTPTTVGAIPQDELRNASSFGWTGIIAAVGLIWTAIGWLYYTRQAVRAVFRLSRDTTSYVLQKVRDLGLALVFGVLFVFSALLSILSTQALTLILDLAGLSSDSFWTNAAARFSGLVVSVALNIVTLGAMFRIMSRVAIPWRNLFFGALLGALVLAGLSALGGLLLGGTYKNPLLATFAVFIGLLLWFNLISRVILLSASWIAIGMFDRGLSPRAVTPEEEAAERAAAEHEARVLVARSELARAQDELAAARWFSRLAAQRRVARAEQRLNDLLDGEPAGPLGVGRPR</sequence>
<dbReference type="AlphaFoldDB" id="A0A852SVI4"/>
<feature type="coiled-coil region" evidence="6">
    <location>
        <begin position="356"/>
        <end position="405"/>
    </location>
</feature>
<evidence type="ECO:0000256" key="6">
    <source>
        <dbReference type="SAM" id="Coils"/>
    </source>
</evidence>
<feature type="transmembrane region" description="Helical" evidence="8">
    <location>
        <begin position="196"/>
        <end position="220"/>
    </location>
</feature>
<evidence type="ECO:0000256" key="1">
    <source>
        <dbReference type="ARBA" id="ARBA00004651"/>
    </source>
</evidence>
<gene>
    <name evidence="9" type="ORF">BJ963_000089</name>
</gene>
<feature type="transmembrane region" description="Helical" evidence="8">
    <location>
        <begin position="240"/>
        <end position="260"/>
    </location>
</feature>
<evidence type="ECO:0000256" key="4">
    <source>
        <dbReference type="ARBA" id="ARBA00022989"/>
    </source>
</evidence>
<reference evidence="9 10" key="1">
    <citation type="submission" date="2020-07" db="EMBL/GenBank/DDBJ databases">
        <title>Sequencing the genomes of 1000 actinobacteria strains.</title>
        <authorList>
            <person name="Klenk H.-P."/>
        </authorList>
    </citation>
    <scope>NUCLEOTIDE SEQUENCE [LARGE SCALE GENOMIC DNA]</scope>
    <source>
        <strain evidence="9 10">DSM 23871</strain>
    </source>
</reference>
<accession>A0A852SVI4</accession>
<comment type="subcellular location">
    <subcellularLocation>
        <location evidence="1">Cell membrane</location>
        <topology evidence="1">Multi-pass membrane protein</topology>
    </subcellularLocation>
</comment>
<evidence type="ECO:0000256" key="8">
    <source>
        <dbReference type="SAM" id="Phobius"/>
    </source>
</evidence>
<name>A0A852SVI4_9MICO</name>
<feature type="transmembrane region" description="Helical" evidence="8">
    <location>
        <begin position="272"/>
        <end position="295"/>
    </location>
</feature>
<feature type="transmembrane region" description="Helical" evidence="8">
    <location>
        <begin position="89"/>
        <end position="108"/>
    </location>
</feature>
<keyword evidence="5 8" id="KW-0472">Membrane</keyword>
<protein>
    <submittedName>
        <fullName evidence="9">Membrane protein</fullName>
    </submittedName>
</protein>
<dbReference type="Proteomes" id="UP000589620">
    <property type="component" value="Unassembled WGS sequence"/>
</dbReference>
<evidence type="ECO:0000313" key="9">
    <source>
        <dbReference type="EMBL" id="NYD72570.1"/>
    </source>
</evidence>
<keyword evidence="4 8" id="KW-1133">Transmembrane helix</keyword>
<evidence type="ECO:0000256" key="5">
    <source>
        <dbReference type="ARBA" id="ARBA00023136"/>
    </source>
</evidence>
<keyword evidence="10" id="KW-1185">Reference proteome</keyword>
<keyword evidence="6" id="KW-0175">Coiled coil</keyword>
<comment type="caution">
    <text evidence="9">The sequence shown here is derived from an EMBL/GenBank/DDBJ whole genome shotgun (WGS) entry which is preliminary data.</text>
</comment>
<proteinExistence type="predicted"/>
<dbReference type="InterPro" id="IPR017039">
    <property type="entry name" value="Virul_fac_BrkB"/>
</dbReference>
<feature type="transmembrane region" description="Helical" evidence="8">
    <location>
        <begin position="149"/>
        <end position="170"/>
    </location>
</feature>
<dbReference type="GO" id="GO:0005886">
    <property type="term" value="C:plasma membrane"/>
    <property type="evidence" value="ECO:0007669"/>
    <property type="project" value="UniProtKB-SubCell"/>
</dbReference>
<keyword evidence="3 8" id="KW-0812">Transmembrane</keyword>
<evidence type="ECO:0000256" key="3">
    <source>
        <dbReference type="ARBA" id="ARBA00022692"/>
    </source>
</evidence>
<feature type="region of interest" description="Disordered" evidence="7">
    <location>
        <begin position="1"/>
        <end position="31"/>
    </location>
</feature>
<keyword evidence="2" id="KW-1003">Cell membrane</keyword>
<organism evidence="9 10">
    <name type="scientific">Leifsonia soli</name>
    <dbReference type="NCBI Taxonomy" id="582665"/>
    <lineage>
        <taxon>Bacteria</taxon>
        <taxon>Bacillati</taxon>
        <taxon>Actinomycetota</taxon>
        <taxon>Actinomycetes</taxon>
        <taxon>Micrococcales</taxon>
        <taxon>Microbacteriaceae</taxon>
        <taxon>Leifsonia</taxon>
    </lineage>
</organism>
<dbReference type="RefSeq" id="WP_179453833.1">
    <property type="nucleotide sequence ID" value="NZ_BAAAPX010000001.1"/>
</dbReference>
<dbReference type="PANTHER" id="PTHR30213:SF1">
    <property type="entry name" value="INNER MEMBRANE PROTEIN YHJD"/>
    <property type="match status" value="1"/>
</dbReference>
<dbReference type="EMBL" id="JACCBJ010000001">
    <property type="protein sequence ID" value="NYD72570.1"/>
    <property type="molecule type" value="Genomic_DNA"/>
</dbReference>
<dbReference type="Pfam" id="PF03631">
    <property type="entry name" value="Virul_fac_BrkB"/>
    <property type="match status" value="1"/>
</dbReference>